<feature type="region of interest" description="Disordered" evidence="1">
    <location>
        <begin position="393"/>
        <end position="419"/>
    </location>
</feature>
<feature type="region of interest" description="Disordered" evidence="1">
    <location>
        <begin position="212"/>
        <end position="241"/>
    </location>
</feature>
<comment type="caution">
    <text evidence="2">The sequence shown here is derived from an EMBL/GenBank/DDBJ whole genome shotgun (WGS) entry which is preliminary data.</text>
</comment>
<dbReference type="AlphaFoldDB" id="A0AAV4LML5"/>
<feature type="compositionally biased region" description="Low complexity" evidence="1">
    <location>
        <begin position="689"/>
        <end position="698"/>
    </location>
</feature>
<feature type="region of interest" description="Disordered" evidence="1">
    <location>
        <begin position="1175"/>
        <end position="1262"/>
    </location>
</feature>
<feature type="compositionally biased region" description="Low complexity" evidence="1">
    <location>
        <begin position="993"/>
        <end position="1003"/>
    </location>
</feature>
<feature type="region of interest" description="Disordered" evidence="1">
    <location>
        <begin position="930"/>
        <end position="1062"/>
    </location>
</feature>
<feature type="compositionally biased region" description="Basic and acidic residues" evidence="1">
    <location>
        <begin position="113"/>
        <end position="134"/>
    </location>
</feature>
<feature type="compositionally biased region" description="Polar residues" evidence="1">
    <location>
        <begin position="950"/>
        <end position="967"/>
    </location>
</feature>
<accession>A0AAV4LML5</accession>
<evidence type="ECO:0000313" key="2">
    <source>
        <dbReference type="EMBL" id="GIX60660.1"/>
    </source>
</evidence>
<evidence type="ECO:0000313" key="3">
    <source>
        <dbReference type="Proteomes" id="UP001497744"/>
    </source>
</evidence>
<feature type="compositionally biased region" description="Basic and acidic residues" evidence="1">
    <location>
        <begin position="1049"/>
        <end position="1062"/>
    </location>
</feature>
<feature type="compositionally biased region" description="Basic and acidic residues" evidence="1">
    <location>
        <begin position="874"/>
        <end position="893"/>
    </location>
</feature>
<protein>
    <submittedName>
        <fullName evidence="2">Uncharacterized protein</fullName>
    </submittedName>
</protein>
<dbReference type="Proteomes" id="UP001497744">
    <property type="component" value="Unassembled WGS sequence"/>
</dbReference>
<dbReference type="RefSeq" id="XP_067712731.1">
    <property type="nucleotide sequence ID" value="XM_067856630.1"/>
</dbReference>
<feature type="region of interest" description="Disordered" evidence="1">
    <location>
        <begin position="496"/>
        <end position="524"/>
    </location>
</feature>
<feature type="compositionally biased region" description="Polar residues" evidence="1">
    <location>
        <begin position="265"/>
        <end position="278"/>
    </location>
</feature>
<name>A0AAV4LML5_BABCB</name>
<feature type="region of interest" description="Disordered" evidence="1">
    <location>
        <begin position="684"/>
        <end position="707"/>
    </location>
</feature>
<keyword evidence="3" id="KW-1185">Reference proteome</keyword>
<feature type="compositionally biased region" description="Acidic residues" evidence="1">
    <location>
        <begin position="1235"/>
        <end position="1244"/>
    </location>
</feature>
<feature type="region of interest" description="Disordered" evidence="1">
    <location>
        <begin position="553"/>
        <end position="591"/>
    </location>
</feature>
<feature type="region of interest" description="Disordered" evidence="1">
    <location>
        <begin position="331"/>
        <end position="358"/>
    </location>
</feature>
<evidence type="ECO:0000256" key="1">
    <source>
        <dbReference type="SAM" id="MobiDB-lite"/>
    </source>
</evidence>
<feature type="region of interest" description="Disordered" evidence="1">
    <location>
        <begin position="256"/>
        <end position="308"/>
    </location>
</feature>
<feature type="compositionally biased region" description="Basic and acidic residues" evidence="1">
    <location>
        <begin position="1201"/>
        <end position="1216"/>
    </location>
</feature>
<feature type="region of interest" description="Disordered" evidence="1">
    <location>
        <begin position="857"/>
        <end position="908"/>
    </location>
</feature>
<feature type="compositionally biased region" description="Low complexity" evidence="1">
    <location>
        <begin position="393"/>
        <end position="404"/>
    </location>
</feature>
<feature type="compositionally biased region" description="Basic residues" evidence="1">
    <location>
        <begin position="1033"/>
        <end position="1048"/>
    </location>
</feature>
<dbReference type="GeneID" id="94192143"/>
<feature type="compositionally biased region" description="Basic and acidic residues" evidence="1">
    <location>
        <begin position="1177"/>
        <end position="1186"/>
    </location>
</feature>
<organism evidence="2 3">
    <name type="scientific">Babesia caballi</name>
    <dbReference type="NCBI Taxonomy" id="5871"/>
    <lineage>
        <taxon>Eukaryota</taxon>
        <taxon>Sar</taxon>
        <taxon>Alveolata</taxon>
        <taxon>Apicomplexa</taxon>
        <taxon>Aconoidasida</taxon>
        <taxon>Piroplasmida</taxon>
        <taxon>Babesiidae</taxon>
        <taxon>Babesia</taxon>
    </lineage>
</organism>
<feature type="region of interest" description="Disordered" evidence="1">
    <location>
        <begin position="86"/>
        <end position="146"/>
    </location>
</feature>
<sequence>MSRYDGPYLRRSSPFVHSHRCDYVVAPDRRTVCYRASSVSPPPPPSAQYRRESRPLGALHSWEVLDDALDSYGKYDRSYPKAYDMHPVDVGSSPPPGHYYDHHSDYGYYDSPSRSRERDHLTPAWQDVDRRQPRDAAAQPRLTLDKVEPRSLLGMMEPVTTSYGDEFTHEGVPQLQTTKSAVSEFQAGAFEEAIEKQAELGTYVEPRTRLKAQDTDATPQLASEDAFPPVTPTIEAGKPKRSPVRSLFGAMRNLRRRAHDKSHDTSAASDTSQGSTRRFGSRIGDRLRMRRFSPGRDSDTTPSPTRYGHVRPVRVEDVDASAADLLRGVIPQSATTRRVPSEPPRARPRLDATDPTPSFTIPKSLLKKLLPTECDIDAVYIPTPKAHEHDVAVPVSPAASSPASIRRGESTGDHYMSTESTVRSRYLMRYRQRHLRSQPYHIIDPVQSGTSSASATEKASAQPHLQHRQVGQSFLEGLSPVSYGGDFVIPTGAGIIDTADVSSPPTRGRPSKRRSEAELPSNIDLSRMISSKSIAASGPEFVQMMTALCSFDGDLTDKDPTSPTEGDLGHGESDSGSDDDVDVDGSPSAHKKAVEGTIITEKGGMHVKGVAQVGCGIINTDGITLDTPSIPLFGGTSSILASASRLDVVSDRSVPAIRLNVREPAASITHVLSRQYEPITPMVPGGDFQPDASSAAASPPLPHLQPPETLSLLSDFRALSRGTTSPTTPFQLAPSMSPMASQTFSEAEAPAGSAGLDATRPLSLTSAGMLPSMDATRLSSVRSGTAPRPSIDRAVVKALSKEASIEDILSGKASASLTRDSHLLSIQHYPSGSDAPSQRPAVTPTTSIVTPTASVVAPTHASPTASIASVGAASEERDSRGELREQTSQKMESEPMVPPEATAPADVEQPIDGMHKSFERTDSSYWGEHTLQRPEDVGPPSEEDFPAVETQPSSRTGSHQLTPTLTAVPSPPASPLITPKDETCVERQRSLSAETAPPAAAEPSKVPAPPDADTTEAEEKNKDGGAGGEEEKKKKKKKKKKHDKKKKHASDSIEDRPRPLRNLVDKQLKEGFTATVYIVQSKTNAQSTLSTIKYDYDADRLIIVTPNNEWNIDASRVVAEEIPSLPGAPILLKLTVKGKESSAVVIQSTCERNLNVLGGTVGWASAAGIGSSQKKKPALDSAEHSADFGLSESGSRKSRKDGRSHSQDDGDGADSKSRRHHKKSDKKRKKSTSEAADEPPEAGEEPPATQEEPNGAFAVQAS</sequence>
<dbReference type="EMBL" id="BPLF01000001">
    <property type="protein sequence ID" value="GIX60660.1"/>
    <property type="molecule type" value="Genomic_DNA"/>
</dbReference>
<gene>
    <name evidence="2" type="ORF">BcabD6B2_00950</name>
</gene>
<feature type="compositionally biased region" description="Low complexity" evidence="1">
    <location>
        <begin position="448"/>
        <end position="461"/>
    </location>
</feature>
<feature type="region of interest" description="Disordered" evidence="1">
    <location>
        <begin position="439"/>
        <end position="467"/>
    </location>
</feature>
<reference evidence="2 3" key="1">
    <citation type="submission" date="2021-06" db="EMBL/GenBank/DDBJ databases">
        <title>Genome sequence of Babesia caballi.</title>
        <authorList>
            <person name="Yamagishi J."/>
            <person name="Kidaka T."/>
            <person name="Ochi A."/>
        </authorList>
    </citation>
    <scope>NUCLEOTIDE SEQUENCE [LARGE SCALE GENOMIC DNA]</scope>
    <source>
        <strain evidence="2">USDA-D6B2</strain>
    </source>
</reference>
<proteinExistence type="predicted"/>
<feature type="compositionally biased region" description="Basic and acidic residues" evidence="1">
    <location>
        <begin position="979"/>
        <end position="989"/>
    </location>
</feature>
<feature type="compositionally biased region" description="Basic residues" evidence="1">
    <location>
        <begin position="1217"/>
        <end position="1230"/>
    </location>
</feature>